<name>A0ABD1S990_9LAMI</name>
<evidence type="ECO:0000313" key="1">
    <source>
        <dbReference type="EMBL" id="KAL2497322.1"/>
    </source>
</evidence>
<proteinExistence type="predicted"/>
<dbReference type="AlphaFoldDB" id="A0ABD1S990"/>
<comment type="caution">
    <text evidence="1">The sequence shown here is derived from an EMBL/GenBank/DDBJ whole genome shotgun (WGS) entry which is preliminary data.</text>
</comment>
<organism evidence="1 2">
    <name type="scientific">Abeliophyllum distichum</name>
    <dbReference type="NCBI Taxonomy" id="126358"/>
    <lineage>
        <taxon>Eukaryota</taxon>
        <taxon>Viridiplantae</taxon>
        <taxon>Streptophyta</taxon>
        <taxon>Embryophyta</taxon>
        <taxon>Tracheophyta</taxon>
        <taxon>Spermatophyta</taxon>
        <taxon>Magnoliopsida</taxon>
        <taxon>eudicotyledons</taxon>
        <taxon>Gunneridae</taxon>
        <taxon>Pentapetalae</taxon>
        <taxon>asterids</taxon>
        <taxon>lamiids</taxon>
        <taxon>Lamiales</taxon>
        <taxon>Oleaceae</taxon>
        <taxon>Forsythieae</taxon>
        <taxon>Abeliophyllum</taxon>
    </lineage>
</organism>
<accession>A0ABD1S990</accession>
<gene>
    <name evidence="1" type="ORF">Adt_22872</name>
</gene>
<keyword evidence="2" id="KW-1185">Reference proteome</keyword>
<sequence length="128" mass="14284">MKPCLILEGPRHPYTKAKPLRKGMATVGQSPISSIVLYWKGLVISTQGQSLFITAWHQLGKAQYLASSYIGRAIQKSLFPTRKSSSLNWDLVFVDAPSPHKGLSSSMRHGTSWDLKNFKWKNLISGLI</sequence>
<dbReference type="Proteomes" id="UP001604336">
    <property type="component" value="Unassembled WGS sequence"/>
</dbReference>
<reference evidence="2" key="1">
    <citation type="submission" date="2024-07" db="EMBL/GenBank/DDBJ databases">
        <title>Two chromosome-level genome assemblies of Korean endemic species Abeliophyllum distichum and Forsythia ovata (Oleaceae).</title>
        <authorList>
            <person name="Jang H."/>
        </authorList>
    </citation>
    <scope>NUCLEOTIDE SEQUENCE [LARGE SCALE GENOMIC DNA]</scope>
</reference>
<protein>
    <submittedName>
        <fullName evidence="1">Uncharacterized protein</fullName>
    </submittedName>
</protein>
<dbReference type="EMBL" id="JBFOLK010000007">
    <property type="protein sequence ID" value="KAL2497322.1"/>
    <property type="molecule type" value="Genomic_DNA"/>
</dbReference>
<evidence type="ECO:0000313" key="2">
    <source>
        <dbReference type="Proteomes" id="UP001604336"/>
    </source>
</evidence>